<name>A0A7Y9R414_9BURK</name>
<reference evidence="2 3" key="1">
    <citation type="submission" date="2020-07" db="EMBL/GenBank/DDBJ databases">
        <title>Genomic Encyclopedia of Archaeal and Bacterial Type Strains, Phase II (KMG-II): from individual species to whole genera.</title>
        <authorList>
            <person name="Goeker M."/>
        </authorList>
    </citation>
    <scope>NUCLEOTIDE SEQUENCE [LARGE SCALE GENOMIC DNA]</scope>
    <source>
        <strain evidence="2 3">DSM 21226</strain>
    </source>
</reference>
<evidence type="ECO:0000313" key="3">
    <source>
        <dbReference type="Proteomes" id="UP000518288"/>
    </source>
</evidence>
<dbReference type="RefSeq" id="WP_179635265.1">
    <property type="nucleotide sequence ID" value="NZ_JACCFH010000001.1"/>
</dbReference>
<gene>
    <name evidence="2" type="ORF">BDD16_003638</name>
</gene>
<proteinExistence type="predicted"/>
<sequence length="267" mass="29718">MWNRIKSVWAAGWVVAVSCAWLVPLAMAGDRLLAYLNDDLARLQFKAATTAVPSLLDINESPNITAARVLLVACLLLLAVAIVFWSIRAHRSFRAEGDRLDGLRTRLKERERALEQQFQYLEAQVMRARDALSAQYDRLADTASPDTVASVFDARFERLESLLARHLGEMDRRLGAVEGELRTSGERLVHQFVDLRERVVQVQSVNNSNFGDLASAPMPLGGIAGPGARLQDVVLNLSHLQEDLRLERRQLRKKLAGLPDAGRQATS</sequence>
<comment type="caution">
    <text evidence="2">The sequence shown here is derived from an EMBL/GenBank/DDBJ whole genome shotgun (WGS) entry which is preliminary data.</text>
</comment>
<protein>
    <submittedName>
        <fullName evidence="2">Uncharacterized protein</fullName>
    </submittedName>
</protein>
<keyword evidence="1" id="KW-1133">Transmembrane helix</keyword>
<feature type="transmembrane region" description="Helical" evidence="1">
    <location>
        <begin position="66"/>
        <end position="87"/>
    </location>
</feature>
<evidence type="ECO:0000256" key="1">
    <source>
        <dbReference type="SAM" id="Phobius"/>
    </source>
</evidence>
<dbReference type="Proteomes" id="UP000518288">
    <property type="component" value="Unassembled WGS sequence"/>
</dbReference>
<dbReference type="AlphaFoldDB" id="A0A7Y9R414"/>
<keyword evidence="3" id="KW-1185">Reference proteome</keyword>
<evidence type="ECO:0000313" key="2">
    <source>
        <dbReference type="EMBL" id="NYG34652.1"/>
    </source>
</evidence>
<accession>A0A7Y9R414</accession>
<dbReference type="PROSITE" id="PS51257">
    <property type="entry name" value="PROKAR_LIPOPROTEIN"/>
    <property type="match status" value="1"/>
</dbReference>
<dbReference type="EMBL" id="JACCFH010000001">
    <property type="protein sequence ID" value="NYG34652.1"/>
    <property type="molecule type" value="Genomic_DNA"/>
</dbReference>
<keyword evidence="1" id="KW-0472">Membrane</keyword>
<keyword evidence="1" id="KW-0812">Transmembrane</keyword>
<organism evidence="2 3">
    <name type="scientific">Sphaerotilus montanus</name>
    <dbReference type="NCBI Taxonomy" id="522889"/>
    <lineage>
        <taxon>Bacteria</taxon>
        <taxon>Pseudomonadati</taxon>
        <taxon>Pseudomonadota</taxon>
        <taxon>Betaproteobacteria</taxon>
        <taxon>Burkholderiales</taxon>
        <taxon>Sphaerotilaceae</taxon>
        <taxon>Sphaerotilus</taxon>
    </lineage>
</organism>